<evidence type="ECO:0000313" key="2">
    <source>
        <dbReference type="EMBL" id="QJF52284.1"/>
    </source>
</evidence>
<reference evidence="2 3" key="1">
    <citation type="submission" date="2020-02" db="EMBL/GenBank/DDBJ databases">
        <title>Genome sequence of Roseobacter ponti.</title>
        <authorList>
            <person name="Hollensteiner J."/>
            <person name="Schneider D."/>
            <person name="Poehlein A."/>
            <person name="Daniel R."/>
        </authorList>
    </citation>
    <scope>NUCLEOTIDE SEQUENCE [LARGE SCALE GENOMIC DNA]</scope>
    <source>
        <strain evidence="2 3">DSM 106830</strain>
    </source>
</reference>
<dbReference type="CDD" id="cd06587">
    <property type="entry name" value="VOC"/>
    <property type="match status" value="1"/>
</dbReference>
<protein>
    <submittedName>
        <fullName evidence="2">VOC family protein</fullName>
    </submittedName>
</protein>
<dbReference type="InterPro" id="IPR037523">
    <property type="entry name" value="VOC_core"/>
</dbReference>
<evidence type="ECO:0000259" key="1">
    <source>
        <dbReference type="PROSITE" id="PS51819"/>
    </source>
</evidence>
<dbReference type="Gene3D" id="3.10.180.10">
    <property type="entry name" value="2,3-Dihydroxybiphenyl 1,2-Dioxygenase, domain 1"/>
    <property type="match status" value="1"/>
</dbReference>
<dbReference type="Pfam" id="PF00903">
    <property type="entry name" value="Glyoxalase"/>
    <property type="match status" value="1"/>
</dbReference>
<sequence length="126" mass="13903">MPAELEHANITVSDATATAAWMSGLFDWHIRWQGPSLDGGISVHVGTERTYIALYQPSRTTQEGDNSYTTRGGLNHLAVTVDDIAATEKAVSKAGFTAVNHADYEPGLRFYFHDHDGIEYEVVQYT</sequence>
<gene>
    <name evidence="2" type="ORF">G3256_14420</name>
</gene>
<evidence type="ECO:0000313" key="3">
    <source>
        <dbReference type="Proteomes" id="UP000503308"/>
    </source>
</evidence>
<dbReference type="Proteomes" id="UP000503308">
    <property type="component" value="Chromosome"/>
</dbReference>
<name>A0A858SUA7_9RHOB</name>
<dbReference type="RefSeq" id="WP_169641503.1">
    <property type="nucleotide sequence ID" value="NZ_CP048788.1"/>
</dbReference>
<dbReference type="InterPro" id="IPR029068">
    <property type="entry name" value="Glyas_Bleomycin-R_OHBP_Dase"/>
</dbReference>
<keyword evidence="3" id="KW-1185">Reference proteome</keyword>
<dbReference type="PROSITE" id="PS51819">
    <property type="entry name" value="VOC"/>
    <property type="match status" value="1"/>
</dbReference>
<dbReference type="InterPro" id="IPR004360">
    <property type="entry name" value="Glyas_Fos-R_dOase_dom"/>
</dbReference>
<accession>A0A858SUA7</accession>
<dbReference type="SUPFAM" id="SSF54593">
    <property type="entry name" value="Glyoxalase/Bleomycin resistance protein/Dihydroxybiphenyl dioxygenase"/>
    <property type="match status" value="1"/>
</dbReference>
<dbReference type="EMBL" id="CP048788">
    <property type="protein sequence ID" value="QJF52284.1"/>
    <property type="molecule type" value="Genomic_DNA"/>
</dbReference>
<proteinExistence type="predicted"/>
<dbReference type="AlphaFoldDB" id="A0A858SUA7"/>
<feature type="domain" description="VOC" evidence="1">
    <location>
        <begin position="4"/>
        <end position="125"/>
    </location>
</feature>
<organism evidence="2 3">
    <name type="scientific">Roseobacter ponti</name>
    <dbReference type="NCBI Taxonomy" id="1891787"/>
    <lineage>
        <taxon>Bacteria</taxon>
        <taxon>Pseudomonadati</taxon>
        <taxon>Pseudomonadota</taxon>
        <taxon>Alphaproteobacteria</taxon>
        <taxon>Rhodobacterales</taxon>
        <taxon>Roseobacteraceae</taxon>
        <taxon>Roseobacter</taxon>
    </lineage>
</organism>
<dbReference type="KEGG" id="rpon:G3256_14420"/>